<comment type="caution">
    <text evidence="2">The sequence shown here is derived from an EMBL/GenBank/DDBJ whole genome shotgun (WGS) entry which is preliminary data.</text>
</comment>
<evidence type="ECO:0000313" key="2">
    <source>
        <dbReference type="EMBL" id="OGF25718.1"/>
    </source>
</evidence>
<keyword evidence="1" id="KW-0812">Transmembrane</keyword>
<keyword evidence="1" id="KW-1133">Transmembrane helix</keyword>
<gene>
    <name evidence="2" type="ORF">A2227_00735</name>
</gene>
<sequence>MGFWRNILYGMASVGAGMASIFGYRRPRPKYKRFKYRTYEEIIAEIRRFPETSKGVSGRGQKNKK</sequence>
<accession>A0A1F5SG69</accession>
<dbReference type="EMBL" id="MFGB01000020">
    <property type="protein sequence ID" value="OGF25718.1"/>
    <property type="molecule type" value="Genomic_DNA"/>
</dbReference>
<dbReference type="AlphaFoldDB" id="A0A1F5SG69"/>
<protein>
    <submittedName>
        <fullName evidence="2">Uncharacterized protein</fullName>
    </submittedName>
</protein>
<evidence type="ECO:0000313" key="3">
    <source>
        <dbReference type="Proteomes" id="UP000178367"/>
    </source>
</evidence>
<dbReference type="Proteomes" id="UP000178367">
    <property type="component" value="Unassembled WGS sequence"/>
</dbReference>
<reference evidence="2 3" key="1">
    <citation type="journal article" date="2016" name="Nat. Commun.">
        <title>Thousands of microbial genomes shed light on interconnected biogeochemical processes in an aquifer system.</title>
        <authorList>
            <person name="Anantharaman K."/>
            <person name="Brown C.T."/>
            <person name="Hug L.A."/>
            <person name="Sharon I."/>
            <person name="Castelle C.J."/>
            <person name="Probst A.J."/>
            <person name="Thomas B.C."/>
            <person name="Singh A."/>
            <person name="Wilkins M.J."/>
            <person name="Karaoz U."/>
            <person name="Brodie E.L."/>
            <person name="Williams K.H."/>
            <person name="Hubbard S.S."/>
            <person name="Banfield J.F."/>
        </authorList>
    </citation>
    <scope>NUCLEOTIDE SEQUENCE [LARGE SCALE GENOMIC DNA]</scope>
</reference>
<organism evidence="2 3">
    <name type="scientific">Candidatus Falkowbacteria bacterium RIFOXYA2_FULL_47_19</name>
    <dbReference type="NCBI Taxonomy" id="1797994"/>
    <lineage>
        <taxon>Bacteria</taxon>
        <taxon>Candidatus Falkowiibacteriota</taxon>
    </lineage>
</organism>
<evidence type="ECO:0000256" key="1">
    <source>
        <dbReference type="SAM" id="Phobius"/>
    </source>
</evidence>
<feature type="transmembrane region" description="Helical" evidence="1">
    <location>
        <begin position="6"/>
        <end position="24"/>
    </location>
</feature>
<keyword evidence="1" id="KW-0472">Membrane</keyword>
<name>A0A1F5SG69_9BACT</name>
<proteinExistence type="predicted"/>